<accession>A0A9W6GAX2</accession>
<keyword evidence="2 6" id="KW-0812">Transmembrane</keyword>
<dbReference type="PANTHER" id="PTHR43394:SF1">
    <property type="entry name" value="ATP-BINDING CASSETTE SUB-FAMILY B MEMBER 10, MITOCHONDRIAL"/>
    <property type="match status" value="1"/>
</dbReference>
<dbReference type="InterPro" id="IPR036640">
    <property type="entry name" value="ABC1_TM_sf"/>
</dbReference>
<dbReference type="PANTHER" id="PTHR43394">
    <property type="entry name" value="ATP-DEPENDENT PERMEASE MDL1, MITOCHONDRIAL"/>
    <property type="match status" value="1"/>
</dbReference>
<dbReference type="GO" id="GO:0005524">
    <property type="term" value="F:ATP binding"/>
    <property type="evidence" value="ECO:0007669"/>
    <property type="project" value="InterPro"/>
</dbReference>
<feature type="domain" description="ABC transporter" evidence="7">
    <location>
        <begin position="326"/>
        <end position="577"/>
    </location>
</feature>
<keyword evidence="3 6" id="KW-1133">Transmembrane helix</keyword>
<dbReference type="InterPro" id="IPR003439">
    <property type="entry name" value="ABC_transporter-like_ATP-bd"/>
</dbReference>
<feature type="domain" description="ABC transmembrane type-1" evidence="8">
    <location>
        <begin position="36"/>
        <end position="317"/>
    </location>
</feature>
<keyword evidence="10" id="KW-1185">Reference proteome</keyword>
<feature type="transmembrane region" description="Helical" evidence="6">
    <location>
        <begin position="173"/>
        <end position="194"/>
    </location>
</feature>
<reference evidence="9" key="1">
    <citation type="submission" date="2022-12" db="EMBL/GenBank/DDBJ databases">
        <title>Reference genome sequencing for broad-spectrum identification of bacterial and archaeal isolates by mass spectrometry.</title>
        <authorList>
            <person name="Sekiguchi Y."/>
            <person name="Tourlousse D.M."/>
        </authorList>
    </citation>
    <scope>NUCLEOTIDE SEQUENCE</scope>
    <source>
        <strain evidence="9">LLR39Z86</strain>
    </source>
</reference>
<dbReference type="PROSITE" id="PS00211">
    <property type="entry name" value="ABC_TRANSPORTER_1"/>
    <property type="match status" value="1"/>
</dbReference>
<comment type="caution">
    <text evidence="9">The sequence shown here is derived from an EMBL/GenBank/DDBJ whole genome shotgun (WGS) entry which is preliminary data.</text>
</comment>
<gene>
    <name evidence="9" type="ORF">GALLR39Z86_44940</name>
</gene>
<evidence type="ECO:0000256" key="1">
    <source>
        <dbReference type="ARBA" id="ARBA00004651"/>
    </source>
</evidence>
<feature type="transmembrane region" description="Helical" evidence="6">
    <location>
        <begin position="34"/>
        <end position="52"/>
    </location>
</feature>
<evidence type="ECO:0000256" key="6">
    <source>
        <dbReference type="SAM" id="Phobius"/>
    </source>
</evidence>
<evidence type="ECO:0000313" key="10">
    <source>
        <dbReference type="Proteomes" id="UP001144313"/>
    </source>
</evidence>
<dbReference type="AlphaFoldDB" id="A0A9W6GAX2"/>
<dbReference type="InterPro" id="IPR017871">
    <property type="entry name" value="ABC_transporter-like_CS"/>
</dbReference>
<name>A0A9W6GAX2_9ACTN</name>
<keyword evidence="4 6" id="KW-0472">Membrane</keyword>
<dbReference type="GO" id="GO:0016887">
    <property type="term" value="F:ATP hydrolysis activity"/>
    <property type="evidence" value="ECO:0007669"/>
    <property type="project" value="InterPro"/>
</dbReference>
<evidence type="ECO:0000313" key="9">
    <source>
        <dbReference type="EMBL" id="GLI44644.1"/>
    </source>
</evidence>
<feature type="transmembrane region" description="Helical" evidence="6">
    <location>
        <begin position="149"/>
        <end position="167"/>
    </location>
</feature>
<dbReference type="Pfam" id="PF00005">
    <property type="entry name" value="ABC_tran"/>
    <property type="match status" value="1"/>
</dbReference>
<dbReference type="PROSITE" id="PS50893">
    <property type="entry name" value="ABC_TRANSPORTER_2"/>
    <property type="match status" value="1"/>
</dbReference>
<evidence type="ECO:0000256" key="5">
    <source>
        <dbReference type="SAM" id="MobiDB-lite"/>
    </source>
</evidence>
<dbReference type="Proteomes" id="UP001144313">
    <property type="component" value="Unassembled WGS sequence"/>
</dbReference>
<dbReference type="Pfam" id="PF00664">
    <property type="entry name" value="ABC_membrane"/>
    <property type="match status" value="1"/>
</dbReference>
<evidence type="ECO:0000256" key="3">
    <source>
        <dbReference type="ARBA" id="ARBA00022989"/>
    </source>
</evidence>
<sequence>MARFTPPRDPGGPLSHPRPAVAVIGWLFRSQWRMLAMSTLVSFAFLGCQQFVPYVVGRAVDDGLVAGDRTALYWWSAALMACIGIATVTGVASFFYMMYTAMDTDFRVQRRLVDTVVAVGSRLRSRADAGELVAISAADAHALSSVSMMFGRLASALLAFVLALTILATLSWWFVLAAGVGVPAMFMLLRPLFLRLEARGREFRNRIGEQTGIGTDAVAGLRVLRGIGGEAHFTARYKTASQASRRAGVRVRRTAAGLEFARLALPGTLLVLVLWMGAEMTLNGTITAGEFVALFGYLVALTRPLGYTIQGVDALTRAIVASGRFQKLQDEHPEPEPADEQPWPAGEPLHDPASGTTIEPGLTTGIVTGDGKGATELLDRLSGYAETGEPARIGSIPLDAFGTATVRRHVHLLEARAQLFSGPLRDQLDVDGERTDADIMRALHTASAVDIVGVDPSLIESEEVPSAGYDLDTVAGERGRNFSGGERQRLILARALLADPEILVLDDPASACDAQTEARIAARLARHRRGRTTAILTNSPQLLAVCDRVQFLAGNEAVAGTHAELLHQAEYREAVTR</sequence>
<feature type="transmembrane region" description="Helical" evidence="6">
    <location>
        <begin position="72"/>
        <end position="97"/>
    </location>
</feature>
<evidence type="ECO:0000259" key="7">
    <source>
        <dbReference type="PROSITE" id="PS50893"/>
    </source>
</evidence>
<dbReference type="Gene3D" id="1.20.1560.10">
    <property type="entry name" value="ABC transporter type 1, transmembrane domain"/>
    <property type="match status" value="1"/>
</dbReference>
<dbReference type="InterPro" id="IPR039421">
    <property type="entry name" value="Type_1_exporter"/>
</dbReference>
<feature type="transmembrane region" description="Helical" evidence="6">
    <location>
        <begin position="260"/>
        <end position="278"/>
    </location>
</feature>
<dbReference type="EMBL" id="BSDT01000001">
    <property type="protein sequence ID" value="GLI44644.1"/>
    <property type="molecule type" value="Genomic_DNA"/>
</dbReference>
<evidence type="ECO:0000256" key="4">
    <source>
        <dbReference type="ARBA" id="ARBA00023136"/>
    </source>
</evidence>
<dbReference type="InterPro" id="IPR027417">
    <property type="entry name" value="P-loop_NTPase"/>
</dbReference>
<organism evidence="9 10">
    <name type="scientific">Glycomyces algeriensis</name>
    <dbReference type="NCBI Taxonomy" id="256037"/>
    <lineage>
        <taxon>Bacteria</taxon>
        <taxon>Bacillati</taxon>
        <taxon>Actinomycetota</taxon>
        <taxon>Actinomycetes</taxon>
        <taxon>Glycomycetales</taxon>
        <taxon>Glycomycetaceae</taxon>
        <taxon>Glycomyces</taxon>
    </lineage>
</organism>
<feature type="region of interest" description="Disordered" evidence="5">
    <location>
        <begin position="327"/>
        <end position="370"/>
    </location>
</feature>
<dbReference type="SUPFAM" id="SSF52540">
    <property type="entry name" value="P-loop containing nucleoside triphosphate hydrolases"/>
    <property type="match status" value="1"/>
</dbReference>
<dbReference type="PROSITE" id="PS50929">
    <property type="entry name" value="ABC_TM1F"/>
    <property type="match status" value="1"/>
</dbReference>
<dbReference type="RefSeq" id="WP_281846951.1">
    <property type="nucleotide sequence ID" value="NZ_BAAAOL010000001.1"/>
</dbReference>
<evidence type="ECO:0000259" key="8">
    <source>
        <dbReference type="PROSITE" id="PS50929"/>
    </source>
</evidence>
<dbReference type="GO" id="GO:0005886">
    <property type="term" value="C:plasma membrane"/>
    <property type="evidence" value="ECO:0007669"/>
    <property type="project" value="UniProtKB-SubCell"/>
</dbReference>
<comment type="subcellular location">
    <subcellularLocation>
        <location evidence="1">Cell membrane</location>
        <topology evidence="1">Multi-pass membrane protein</topology>
    </subcellularLocation>
</comment>
<dbReference type="Gene3D" id="3.40.50.300">
    <property type="entry name" value="P-loop containing nucleotide triphosphate hydrolases"/>
    <property type="match status" value="1"/>
</dbReference>
<dbReference type="GO" id="GO:0015421">
    <property type="term" value="F:ABC-type oligopeptide transporter activity"/>
    <property type="evidence" value="ECO:0007669"/>
    <property type="project" value="TreeGrafter"/>
</dbReference>
<dbReference type="CDD" id="cd07346">
    <property type="entry name" value="ABC_6TM_exporters"/>
    <property type="match status" value="1"/>
</dbReference>
<dbReference type="InterPro" id="IPR011527">
    <property type="entry name" value="ABC1_TM_dom"/>
</dbReference>
<protein>
    <submittedName>
        <fullName evidence="9">Multidrug ABC transporter permease</fullName>
    </submittedName>
</protein>
<proteinExistence type="predicted"/>
<dbReference type="SUPFAM" id="SSF90123">
    <property type="entry name" value="ABC transporter transmembrane region"/>
    <property type="match status" value="1"/>
</dbReference>
<evidence type="ECO:0000256" key="2">
    <source>
        <dbReference type="ARBA" id="ARBA00022692"/>
    </source>
</evidence>